<organism evidence="3">
    <name type="scientific">Chelativorans sp. (strain BNC1)</name>
    <dbReference type="NCBI Taxonomy" id="266779"/>
    <lineage>
        <taxon>Bacteria</taxon>
        <taxon>Pseudomonadati</taxon>
        <taxon>Pseudomonadota</taxon>
        <taxon>Alphaproteobacteria</taxon>
        <taxon>Hyphomicrobiales</taxon>
        <taxon>Phyllobacteriaceae</taxon>
        <taxon>Chelativorans</taxon>
    </lineage>
</organism>
<dbReference type="Pfam" id="PF07876">
    <property type="entry name" value="Dabb"/>
    <property type="match status" value="1"/>
</dbReference>
<reference evidence="3" key="1">
    <citation type="submission" date="2006-06" db="EMBL/GenBank/DDBJ databases">
        <title>Complete sequence of chromosome of Chelativorans sp. BNC1.</title>
        <authorList>
            <consortium name="US DOE Joint Genome Institute"/>
            <person name="Copeland A."/>
            <person name="Lucas S."/>
            <person name="Lapidus A."/>
            <person name="Barry K."/>
            <person name="Detter J.C."/>
            <person name="Glavina del Rio T."/>
            <person name="Hammon N."/>
            <person name="Israni S."/>
            <person name="Dalin E."/>
            <person name="Tice H."/>
            <person name="Pitluck S."/>
            <person name="Chertkov O."/>
            <person name="Brettin T."/>
            <person name="Bruce D."/>
            <person name="Han C."/>
            <person name="Tapia R."/>
            <person name="Gilna P."/>
            <person name="Schmutz J."/>
            <person name="Larimer F."/>
            <person name="Land M."/>
            <person name="Hauser L."/>
            <person name="Kyrpides N."/>
            <person name="Mikhailova N."/>
            <person name="Richardson P."/>
        </authorList>
    </citation>
    <scope>NUCLEOTIDE SEQUENCE</scope>
    <source>
        <strain evidence="3">BNC1</strain>
    </source>
</reference>
<dbReference type="InterPro" id="IPR011008">
    <property type="entry name" value="Dimeric_a/b-barrel"/>
</dbReference>
<protein>
    <submittedName>
        <fullName evidence="3">Stress responsive alpha-beta barrel</fullName>
    </submittedName>
</protein>
<dbReference type="InterPro" id="IPR013097">
    <property type="entry name" value="Dabb"/>
</dbReference>
<feature type="domain" description="Stress-response A/B barrel" evidence="2">
    <location>
        <begin position="52"/>
        <end position="163"/>
    </location>
</feature>
<dbReference type="PROSITE" id="PS51502">
    <property type="entry name" value="S_R_A_B_BARREL"/>
    <property type="match status" value="1"/>
</dbReference>
<dbReference type="EMBL" id="CP000390">
    <property type="protein sequence ID" value="ABG61586.1"/>
    <property type="molecule type" value="Genomic_DNA"/>
</dbReference>
<dbReference type="SMART" id="SM00886">
    <property type="entry name" value="Dabb"/>
    <property type="match status" value="1"/>
</dbReference>
<gene>
    <name evidence="3" type="ordered locus">Meso_0181</name>
</gene>
<dbReference type="STRING" id="266779.Meso_0181"/>
<name>Q11LY9_CHESB</name>
<dbReference type="eggNOG" id="COG2755">
    <property type="taxonomic scope" value="Bacteria"/>
</dbReference>
<accession>Q11LY9</accession>
<dbReference type="Gene3D" id="3.30.70.100">
    <property type="match status" value="1"/>
</dbReference>
<keyword evidence="1" id="KW-0732">Signal</keyword>
<dbReference type="AlphaFoldDB" id="Q11LY9"/>
<dbReference type="KEGG" id="mes:Meso_0181"/>
<dbReference type="HOGENOM" id="CLU_080664_0_1_5"/>
<sequence length="178" mass="19779" precursor="true">MKKLIATLLVSVSMIGPGYAAESVPARQILDNELREVGAATFTSPDYKPGLIRHIVLFRYKAGTTENQREEIRIRFMDLAKSATRNGKPYIVLIESGKQSSGEGVAGGFEEAFVVTFSSEGDRNYYVGAPVVKETRYFDPQHQKFKEFVGPYLADGGVLVFDFKVTDRARLGSIMRSK</sequence>
<evidence type="ECO:0000313" key="3">
    <source>
        <dbReference type="EMBL" id="ABG61586.1"/>
    </source>
</evidence>
<evidence type="ECO:0000259" key="2">
    <source>
        <dbReference type="PROSITE" id="PS51502"/>
    </source>
</evidence>
<evidence type="ECO:0000256" key="1">
    <source>
        <dbReference type="SAM" id="SignalP"/>
    </source>
</evidence>
<dbReference type="SUPFAM" id="SSF54909">
    <property type="entry name" value="Dimeric alpha+beta barrel"/>
    <property type="match status" value="1"/>
</dbReference>
<feature type="chain" id="PRO_5004180180" evidence="1">
    <location>
        <begin position="21"/>
        <end position="178"/>
    </location>
</feature>
<feature type="signal peptide" evidence="1">
    <location>
        <begin position="1"/>
        <end position="20"/>
    </location>
</feature>
<proteinExistence type="predicted"/>